<evidence type="ECO:0000313" key="2">
    <source>
        <dbReference type="EMBL" id="KAJ8928381.1"/>
    </source>
</evidence>
<evidence type="ECO:0000313" key="3">
    <source>
        <dbReference type="Proteomes" id="UP001162156"/>
    </source>
</evidence>
<gene>
    <name evidence="2" type="ORF">NQ314_019046</name>
</gene>
<accession>A0AAV8WPJ8</accession>
<keyword evidence="3" id="KW-1185">Reference proteome</keyword>
<dbReference type="EMBL" id="JANEYF010005385">
    <property type="protein sequence ID" value="KAJ8928381.1"/>
    <property type="molecule type" value="Genomic_DNA"/>
</dbReference>
<dbReference type="Proteomes" id="UP001162156">
    <property type="component" value="Unassembled WGS sequence"/>
</dbReference>
<keyword evidence="1" id="KW-0472">Membrane</keyword>
<comment type="caution">
    <text evidence="2">The sequence shown here is derived from an EMBL/GenBank/DDBJ whole genome shotgun (WGS) entry which is preliminary data.</text>
</comment>
<name>A0AAV8WPJ8_9CUCU</name>
<proteinExistence type="predicted"/>
<feature type="transmembrane region" description="Helical" evidence="1">
    <location>
        <begin position="52"/>
        <end position="70"/>
    </location>
</feature>
<protein>
    <submittedName>
        <fullName evidence="2">Uncharacterized protein</fullName>
    </submittedName>
</protein>
<keyword evidence="1" id="KW-1133">Transmembrane helix</keyword>
<dbReference type="AlphaFoldDB" id="A0AAV8WPJ8"/>
<reference evidence="2" key="1">
    <citation type="journal article" date="2023" name="Insect Mol. Biol.">
        <title>Genome sequencing provides insights into the evolution of gene families encoding plant cell wall-degrading enzymes in longhorned beetles.</title>
        <authorList>
            <person name="Shin N.R."/>
            <person name="Okamura Y."/>
            <person name="Kirsch R."/>
            <person name="Pauchet Y."/>
        </authorList>
    </citation>
    <scope>NUCLEOTIDE SEQUENCE</scope>
    <source>
        <strain evidence="2">RBIC_L_NR</strain>
    </source>
</reference>
<feature type="transmembrane region" description="Helical" evidence="1">
    <location>
        <begin position="20"/>
        <end position="46"/>
    </location>
</feature>
<organism evidence="2 3">
    <name type="scientific">Rhamnusium bicolor</name>
    <dbReference type="NCBI Taxonomy" id="1586634"/>
    <lineage>
        <taxon>Eukaryota</taxon>
        <taxon>Metazoa</taxon>
        <taxon>Ecdysozoa</taxon>
        <taxon>Arthropoda</taxon>
        <taxon>Hexapoda</taxon>
        <taxon>Insecta</taxon>
        <taxon>Pterygota</taxon>
        <taxon>Neoptera</taxon>
        <taxon>Endopterygota</taxon>
        <taxon>Coleoptera</taxon>
        <taxon>Polyphaga</taxon>
        <taxon>Cucujiformia</taxon>
        <taxon>Chrysomeloidea</taxon>
        <taxon>Cerambycidae</taxon>
        <taxon>Lepturinae</taxon>
        <taxon>Rhagiini</taxon>
        <taxon>Rhamnusium</taxon>
    </lineage>
</organism>
<evidence type="ECO:0000256" key="1">
    <source>
        <dbReference type="SAM" id="Phobius"/>
    </source>
</evidence>
<keyword evidence="1" id="KW-0812">Transmembrane</keyword>
<sequence>MVKAKERTITTTTAATVDKVSLCIVITTVIIILIVVATGVCVRFLLEENLSRIILISLICFLCLFGYHSADYVRAEETGDCETYCGDS</sequence>